<dbReference type="AlphaFoldDB" id="A0A1V1V847"/>
<reference evidence="1" key="1">
    <citation type="journal article" date="2017" name="Genome Announc.">
        <title>Whole-Genome Sequence of Photobacterium damselae subsp. piscicida Strain 91-197, Isolated from Hybrid Striped Bass (Morone sp.) in the United States.</title>
        <authorList>
            <person name="Teru Y."/>
            <person name="Hikima J."/>
            <person name="Kono T."/>
            <person name="Sakai M."/>
            <person name="Takano T."/>
            <person name="Hawke J.P."/>
            <person name="Takeyama H."/>
            <person name="Aoki T."/>
        </authorList>
    </citation>
    <scope>NUCLEOTIDE SEQUENCE</scope>
    <source>
        <strain evidence="1">91-197</strain>
    </source>
</reference>
<protein>
    <submittedName>
        <fullName evidence="1">Uncharacterized protein</fullName>
    </submittedName>
</protein>
<gene>
    <name evidence="2" type="ORF">IC627_13485</name>
    <name evidence="1" type="ORF">PDPUS_1_00440</name>
</gene>
<dbReference type="EMBL" id="AP018045">
    <property type="protein sequence ID" value="BAX51815.1"/>
    <property type="molecule type" value="Genomic_DNA"/>
</dbReference>
<evidence type="ECO:0000313" key="4">
    <source>
        <dbReference type="Proteomes" id="UP000516656"/>
    </source>
</evidence>
<name>A0A1V1V847_PHODP</name>
<proteinExistence type="predicted"/>
<reference evidence="3" key="2">
    <citation type="submission" date="2017-05" db="EMBL/GenBank/DDBJ databases">
        <title>Whole genome sequence of fish pathogenic bacteria, Photobacterium damselae subsp. piscicida, strain 91-197, isolated from hybrid striped bass (Morone sp.) in USA.</title>
        <authorList>
            <person name="Teru Y."/>
            <person name="Hikima J."/>
            <person name="Kono T."/>
            <person name="Sakai M."/>
            <person name="Takano T."/>
            <person name="Hawke J.P."/>
            <person name="Takeyama H."/>
            <person name="Aoki T."/>
        </authorList>
    </citation>
    <scope>NUCLEOTIDE SEQUENCE [LARGE SCALE GENOMIC DNA]</scope>
    <source>
        <strain evidence="3">91-197</strain>
    </source>
</reference>
<accession>A0A1V1V847</accession>
<sequence length="264" mass="29257">MLIIKKKLDDLEDTSDNTQTIIDLLAFNSTHICPFNNECPDDIKKNAIHGIPKCGECPYSVKTVDHLPAISAKIRALTDKAAELEDIINEAKANSEDMGAYINEISLKRFYGGEISAWATTATCLDSMANNLSQKDKWLVRKPDFIRKKLTKLKSSNELTNTLVRIEEALNYQEFLTPQLKAKVTIFRNKVLAQTRQFKALLGEEPTGQKLLYDFKGIIKTICDISGIGVNELPAELARIEMNAQKALGGTLSLPITITGGRSA</sequence>
<dbReference type="Proteomes" id="UP000516656">
    <property type="component" value="Chromosome 1"/>
</dbReference>
<reference evidence="2 4" key="3">
    <citation type="submission" date="2020-09" db="EMBL/GenBank/DDBJ databases">
        <title>Complete, closed and curated genome sequences of Photobacterium damselae subsp. piscicida isolates from Australia indicate localised evolution and additional plasmid-borne pathogenicity mechanisms.</title>
        <authorList>
            <person name="Baseggio L."/>
            <person name="Silayeva O."/>
            <person name="Buller N."/>
            <person name="Landos M."/>
            <person name="Engelstaedter J."/>
            <person name="Barnes A.C."/>
        </authorList>
    </citation>
    <scope>NUCLEOTIDE SEQUENCE [LARGE SCALE GENOMIC DNA]</scope>
    <source>
        <strain evidence="2 4">AS-16-0540-1</strain>
    </source>
</reference>
<evidence type="ECO:0000313" key="1">
    <source>
        <dbReference type="EMBL" id="BAX51815.1"/>
    </source>
</evidence>
<organism evidence="1 3">
    <name type="scientific">Photobacterium damsela subsp. piscicida</name>
    <name type="common">Pasteurella piscicida</name>
    <dbReference type="NCBI Taxonomy" id="38294"/>
    <lineage>
        <taxon>Bacteria</taxon>
        <taxon>Pseudomonadati</taxon>
        <taxon>Pseudomonadota</taxon>
        <taxon>Gammaproteobacteria</taxon>
        <taxon>Vibrionales</taxon>
        <taxon>Vibrionaceae</taxon>
        <taxon>Photobacterium</taxon>
    </lineage>
</organism>
<dbReference type="RefSeq" id="WP_181314605.1">
    <property type="nucleotide sequence ID" value="NZ_AP018045.1"/>
</dbReference>
<evidence type="ECO:0000313" key="2">
    <source>
        <dbReference type="EMBL" id="QOD56215.1"/>
    </source>
</evidence>
<evidence type="ECO:0000313" key="3">
    <source>
        <dbReference type="Proteomes" id="UP000218676"/>
    </source>
</evidence>
<dbReference type="EMBL" id="CP061854">
    <property type="protein sequence ID" value="QOD56215.1"/>
    <property type="molecule type" value="Genomic_DNA"/>
</dbReference>
<dbReference type="Proteomes" id="UP000218676">
    <property type="component" value="Chromosome 1"/>
</dbReference>